<protein>
    <recommendedName>
        <fullName evidence="2">histidine kinase</fullName>
        <ecNumber evidence="2">2.7.13.3</ecNumber>
    </recommendedName>
</protein>
<evidence type="ECO:0000256" key="3">
    <source>
        <dbReference type="ARBA" id="ARBA00022553"/>
    </source>
</evidence>
<dbReference type="CDD" id="cd00130">
    <property type="entry name" value="PAS"/>
    <property type="match status" value="1"/>
</dbReference>
<dbReference type="SUPFAM" id="SSF55785">
    <property type="entry name" value="PYP-like sensor domain (PAS domain)"/>
    <property type="match status" value="1"/>
</dbReference>
<dbReference type="InterPro" id="IPR013655">
    <property type="entry name" value="PAS_fold_3"/>
</dbReference>
<comment type="catalytic activity">
    <reaction evidence="1">
        <text>ATP + protein L-histidine = ADP + protein N-phospho-L-histidine.</text>
        <dbReference type="EC" id="2.7.13.3"/>
    </reaction>
</comment>
<dbReference type="PROSITE" id="PS50109">
    <property type="entry name" value="HIS_KIN"/>
    <property type="match status" value="1"/>
</dbReference>
<dbReference type="InterPro" id="IPR005467">
    <property type="entry name" value="His_kinase_dom"/>
</dbReference>
<dbReference type="InterPro" id="IPR004358">
    <property type="entry name" value="Sig_transdc_His_kin-like_C"/>
</dbReference>
<dbReference type="InterPro" id="IPR052162">
    <property type="entry name" value="Sensor_kinase/Photoreceptor"/>
</dbReference>
<accession>A0A6G7PU07</accession>
<dbReference type="SMART" id="SM00065">
    <property type="entry name" value="GAF"/>
    <property type="match status" value="3"/>
</dbReference>
<dbReference type="Pfam" id="PF00512">
    <property type="entry name" value="HisKA"/>
    <property type="match status" value="1"/>
</dbReference>
<dbReference type="Gene3D" id="3.30.565.10">
    <property type="entry name" value="Histidine kinase-like ATPase, C-terminal domain"/>
    <property type="match status" value="1"/>
</dbReference>
<dbReference type="InterPro" id="IPR000700">
    <property type="entry name" value="PAS-assoc_C"/>
</dbReference>
<dbReference type="InterPro" id="IPR036097">
    <property type="entry name" value="HisK_dim/P_sf"/>
</dbReference>
<dbReference type="SUPFAM" id="SSF55781">
    <property type="entry name" value="GAF domain-like"/>
    <property type="match status" value="3"/>
</dbReference>
<sequence>MLFVDDDHLPLVESFFKERRAKLPLVALFSDQQRKSPPSGLISEIFFLNEDSEKLIYRLRRFLHLARWITRLQETQQMFAALTDQSLVGIYLFDGQRYLYVNRAMSTITGYPEEEILGHLRPLDLVHPDDRPLVEKMIRARLEGKMEAVRYTVRGLRKDGQVVYVEVFSRRIDYSGRPAILGALVDVTEKVQIQHRLQRSNRALRVLNLCNQAVIKAREESWLLKEVCRLLVEEGGYRLAWVGYKQDDPNKTVQPVAQAGYEEGYLESVWISWGENPYGRGPTGEAIRQGRPVVNQDILSNPLYTPWRKEAQKRGYASSVALPLVGNGQILGALNVYAADPQAFDEEEVHLLESLARNLAHGILSLRARAEQKRARRILEIQTRQQKAVAALGQLALRIRDLDTLFLEALKTLLEIIEVDYAKVLELLPDGQELLLRCGLGWKDGLVGRARVPADIGSQAGYTLISKGPVVVEDFKQERRFKPPQLLIDHKVRSGISVIIGPVDKPYGVLGVHCRRPKSFSPDDVSFFQAIANILAEAIEREGARGALEAHAQRLEVLHQIERLILEARSLEDIAQVALPRVCQLTSAQKGALFHLPREGTIRGLTIHTCGKPEPDRDWMASLPLAEEDLKSLTRFKMVNDLKDHNPLSAFEARLRDEGVRSYVNIPLYVAERPIGLLHLSSEKPGFLASESLEIAREVADILAIAFQQAELNEQIRRHAKELEQKVAERTKSLRETAQRLREANKELEAFAYSVSHDLRAPLRAMEGFAQALLEDYGHLLDSTGQDYARRIVAAAETMDNLIQDLLDYSRLLRQEIRPRKVNLDDVIDQVLAQLAGEIETSKAKVEVRRPLGLVLGQPSVLVQIFSNLLSNALKFVPPEVPPEVTIRTEDLGERLKIWVEDNGIGIAPEYQEQIFRIFERLHGVESYPGTGIGLAIVKKGVDRLGGRTGVVSWPGKGSKFWIELKKGESR</sequence>
<dbReference type="AlphaFoldDB" id="A0A6G7PU07"/>
<evidence type="ECO:0000256" key="5">
    <source>
        <dbReference type="ARBA" id="ARBA00022777"/>
    </source>
</evidence>
<dbReference type="EMBL" id="CP048877">
    <property type="protein sequence ID" value="QIJ70928.1"/>
    <property type="molecule type" value="Genomic_DNA"/>
</dbReference>
<dbReference type="SUPFAM" id="SSF47384">
    <property type="entry name" value="Homodimeric domain of signal transducing histidine kinase"/>
    <property type="match status" value="1"/>
</dbReference>
<dbReference type="SMART" id="SM00388">
    <property type="entry name" value="HisKA"/>
    <property type="match status" value="1"/>
</dbReference>
<evidence type="ECO:0000256" key="4">
    <source>
        <dbReference type="ARBA" id="ARBA00022679"/>
    </source>
</evidence>
<name>A0A6G7PU07_9BACT</name>
<dbReference type="InterPro" id="IPR003661">
    <property type="entry name" value="HisK_dim/P_dom"/>
</dbReference>
<dbReference type="InterPro" id="IPR035965">
    <property type="entry name" value="PAS-like_dom_sf"/>
</dbReference>
<keyword evidence="3" id="KW-0597">Phosphoprotein</keyword>
<dbReference type="PROSITE" id="PS50112">
    <property type="entry name" value="PAS"/>
    <property type="match status" value="1"/>
</dbReference>
<dbReference type="RefSeq" id="WP_166031151.1">
    <property type="nucleotide sequence ID" value="NZ_CP048877.1"/>
</dbReference>
<evidence type="ECO:0000313" key="6">
    <source>
        <dbReference type="EMBL" id="QIJ70928.1"/>
    </source>
</evidence>
<reference evidence="6 7" key="1">
    <citation type="submission" date="2020-02" db="EMBL/GenBank/DDBJ databases">
        <title>Genome analysis of Thermosulfuriphilus ammonigenes ST65T, an anaerobic thermophilic chemolithoautotrophic bacterium isolated from a deep-sea hydrothermal vent.</title>
        <authorList>
            <person name="Slobodkina G."/>
            <person name="Allioux M."/>
            <person name="Merkel A."/>
            <person name="Alain K."/>
            <person name="Jebbar M."/>
            <person name="Slobodkin A."/>
        </authorList>
    </citation>
    <scope>NUCLEOTIDE SEQUENCE [LARGE SCALE GENOMIC DNA]</scope>
    <source>
        <strain evidence="6 7">ST65</strain>
    </source>
</reference>
<dbReference type="SUPFAM" id="SSF55874">
    <property type="entry name" value="ATPase domain of HSP90 chaperone/DNA topoisomerase II/histidine kinase"/>
    <property type="match status" value="1"/>
</dbReference>
<dbReference type="CDD" id="cd00082">
    <property type="entry name" value="HisKA"/>
    <property type="match status" value="1"/>
</dbReference>
<dbReference type="NCBIfam" id="TIGR00229">
    <property type="entry name" value="sensory_box"/>
    <property type="match status" value="1"/>
</dbReference>
<dbReference type="GO" id="GO:0000155">
    <property type="term" value="F:phosphorelay sensor kinase activity"/>
    <property type="evidence" value="ECO:0007669"/>
    <property type="project" value="InterPro"/>
</dbReference>
<proteinExistence type="predicted"/>
<dbReference type="InterPro" id="IPR003594">
    <property type="entry name" value="HATPase_dom"/>
</dbReference>
<keyword evidence="4" id="KW-0808">Transferase</keyword>
<dbReference type="Pfam" id="PF13185">
    <property type="entry name" value="GAF_2"/>
    <property type="match status" value="2"/>
</dbReference>
<dbReference type="SMART" id="SM00091">
    <property type="entry name" value="PAS"/>
    <property type="match status" value="1"/>
</dbReference>
<dbReference type="SMART" id="SM00387">
    <property type="entry name" value="HATPase_c"/>
    <property type="match status" value="1"/>
</dbReference>
<dbReference type="Gene3D" id="3.30.450.20">
    <property type="entry name" value="PAS domain"/>
    <property type="match status" value="1"/>
</dbReference>
<keyword evidence="7" id="KW-1185">Reference proteome</keyword>
<dbReference type="Pfam" id="PF08447">
    <property type="entry name" value="PAS_3"/>
    <property type="match status" value="1"/>
</dbReference>
<keyword evidence="5" id="KW-0418">Kinase</keyword>
<dbReference type="InterPro" id="IPR000014">
    <property type="entry name" value="PAS"/>
</dbReference>
<dbReference type="InterPro" id="IPR029016">
    <property type="entry name" value="GAF-like_dom_sf"/>
</dbReference>
<dbReference type="InterPro" id="IPR036890">
    <property type="entry name" value="HATPase_C_sf"/>
</dbReference>
<dbReference type="Pfam" id="PF02518">
    <property type="entry name" value="HATPase_c"/>
    <property type="match status" value="1"/>
</dbReference>
<evidence type="ECO:0000256" key="2">
    <source>
        <dbReference type="ARBA" id="ARBA00012438"/>
    </source>
</evidence>
<dbReference type="Proteomes" id="UP000502179">
    <property type="component" value="Chromosome"/>
</dbReference>
<evidence type="ECO:0000313" key="7">
    <source>
        <dbReference type="Proteomes" id="UP000502179"/>
    </source>
</evidence>
<dbReference type="Gene3D" id="3.30.450.40">
    <property type="match status" value="3"/>
</dbReference>
<dbReference type="Gene3D" id="1.10.287.130">
    <property type="match status" value="1"/>
</dbReference>
<dbReference type="Pfam" id="PF01590">
    <property type="entry name" value="GAF"/>
    <property type="match status" value="1"/>
</dbReference>
<dbReference type="InterPro" id="IPR003018">
    <property type="entry name" value="GAF"/>
</dbReference>
<dbReference type="PROSITE" id="PS50113">
    <property type="entry name" value="PAC"/>
    <property type="match status" value="1"/>
</dbReference>
<dbReference type="EC" id="2.7.13.3" evidence="2"/>
<dbReference type="PRINTS" id="PR00344">
    <property type="entry name" value="BCTRLSENSOR"/>
</dbReference>
<dbReference type="PANTHER" id="PTHR43304">
    <property type="entry name" value="PHYTOCHROME-LIKE PROTEIN CPH1"/>
    <property type="match status" value="1"/>
</dbReference>
<dbReference type="KEGG" id="tav:G4V39_00965"/>
<organism evidence="6 7">
    <name type="scientific">Thermosulfuriphilus ammonigenes</name>
    <dbReference type="NCBI Taxonomy" id="1936021"/>
    <lineage>
        <taxon>Bacteria</taxon>
        <taxon>Pseudomonadati</taxon>
        <taxon>Thermodesulfobacteriota</taxon>
        <taxon>Thermodesulfobacteria</taxon>
        <taxon>Thermodesulfobacteriales</taxon>
        <taxon>Thermodesulfobacteriaceae</taxon>
        <taxon>Thermosulfuriphilus</taxon>
    </lineage>
</organism>
<evidence type="ECO:0000256" key="1">
    <source>
        <dbReference type="ARBA" id="ARBA00000085"/>
    </source>
</evidence>
<dbReference type="PANTHER" id="PTHR43304:SF1">
    <property type="entry name" value="PAC DOMAIN-CONTAINING PROTEIN"/>
    <property type="match status" value="1"/>
</dbReference>
<gene>
    <name evidence="6" type="ORF">G4V39_00965</name>
</gene>